<accession>A0AAE1CN62</accession>
<dbReference type="Proteomes" id="UP001283361">
    <property type="component" value="Unassembled WGS sequence"/>
</dbReference>
<proteinExistence type="predicted"/>
<gene>
    <name evidence="1" type="ORF">RRG08_007830</name>
</gene>
<comment type="caution">
    <text evidence="1">The sequence shown here is derived from an EMBL/GenBank/DDBJ whole genome shotgun (WGS) entry which is preliminary data.</text>
</comment>
<dbReference type="AlphaFoldDB" id="A0AAE1CN62"/>
<name>A0AAE1CN62_9GAST</name>
<evidence type="ECO:0000313" key="1">
    <source>
        <dbReference type="EMBL" id="KAK3720206.1"/>
    </source>
</evidence>
<dbReference type="EMBL" id="JAWDGP010007407">
    <property type="protein sequence ID" value="KAK3720206.1"/>
    <property type="molecule type" value="Genomic_DNA"/>
</dbReference>
<evidence type="ECO:0000313" key="2">
    <source>
        <dbReference type="Proteomes" id="UP001283361"/>
    </source>
</evidence>
<reference evidence="1" key="1">
    <citation type="journal article" date="2023" name="G3 (Bethesda)">
        <title>A reference genome for the long-term kleptoplast-retaining sea slug Elysia crispata morphotype clarki.</title>
        <authorList>
            <person name="Eastman K.E."/>
            <person name="Pendleton A.L."/>
            <person name="Shaikh M.A."/>
            <person name="Suttiyut T."/>
            <person name="Ogas R."/>
            <person name="Tomko P."/>
            <person name="Gavelis G."/>
            <person name="Widhalm J.R."/>
            <person name="Wisecaver J.H."/>
        </authorList>
    </citation>
    <scope>NUCLEOTIDE SEQUENCE</scope>
    <source>
        <strain evidence="1">ECLA1</strain>
    </source>
</reference>
<sequence>MTRRHTRRGVSPLTPQRSFFPLSGPIFPPKAEPFLRMTLHALLNHSGNSWGVGRGKWSSYRWLSVVSAAAVSPEFPVS</sequence>
<keyword evidence="2" id="KW-1185">Reference proteome</keyword>
<protein>
    <submittedName>
        <fullName evidence="1">Uncharacterized protein</fullName>
    </submittedName>
</protein>
<organism evidence="1 2">
    <name type="scientific">Elysia crispata</name>
    <name type="common">lettuce slug</name>
    <dbReference type="NCBI Taxonomy" id="231223"/>
    <lineage>
        <taxon>Eukaryota</taxon>
        <taxon>Metazoa</taxon>
        <taxon>Spiralia</taxon>
        <taxon>Lophotrochozoa</taxon>
        <taxon>Mollusca</taxon>
        <taxon>Gastropoda</taxon>
        <taxon>Heterobranchia</taxon>
        <taxon>Euthyneura</taxon>
        <taxon>Panpulmonata</taxon>
        <taxon>Sacoglossa</taxon>
        <taxon>Placobranchoidea</taxon>
        <taxon>Plakobranchidae</taxon>
        <taxon>Elysia</taxon>
    </lineage>
</organism>